<keyword evidence="2" id="KW-0378">Hydrolase</keyword>
<evidence type="ECO:0000313" key="3">
    <source>
        <dbReference type="Proteomes" id="UP001569963"/>
    </source>
</evidence>
<evidence type="ECO:0000313" key="2">
    <source>
        <dbReference type="EMBL" id="MFA1541539.1"/>
    </source>
</evidence>
<proteinExistence type="predicted"/>
<gene>
    <name evidence="2" type="ORF">SM611_21640</name>
</gene>
<dbReference type="PANTHER" id="PTHR43798:SF27">
    <property type="entry name" value="HYDROLASE ALPHA_BETA HYDROLASE FOLD FAMILY"/>
    <property type="match status" value="1"/>
</dbReference>
<dbReference type="InterPro" id="IPR050266">
    <property type="entry name" value="AB_hydrolase_sf"/>
</dbReference>
<keyword evidence="3" id="KW-1185">Reference proteome</keyword>
<evidence type="ECO:0000259" key="1">
    <source>
        <dbReference type="Pfam" id="PF00561"/>
    </source>
</evidence>
<feature type="domain" description="AB hydrolase-1" evidence="1">
    <location>
        <begin position="22"/>
        <end position="266"/>
    </location>
</feature>
<reference evidence="2 3" key="1">
    <citation type="submission" date="2023-11" db="EMBL/GenBank/DDBJ databases">
        <title>Actinomadura monticuli sp. nov., isolated from volcanic ash.</title>
        <authorList>
            <person name="Lee S.D."/>
            <person name="Yang H."/>
            <person name="Kim I.S."/>
        </authorList>
    </citation>
    <scope>NUCLEOTIDE SEQUENCE [LARGE SCALE GENOMIC DNA]</scope>
    <source>
        <strain evidence="2 3">DLS-62</strain>
    </source>
</reference>
<dbReference type="RefSeq" id="WP_371951696.1">
    <property type="nucleotide sequence ID" value="NZ_JAXCEI010000009.1"/>
</dbReference>
<dbReference type="Gene3D" id="3.40.50.1820">
    <property type="entry name" value="alpha/beta hydrolase"/>
    <property type="match status" value="1"/>
</dbReference>
<dbReference type="InterPro" id="IPR000073">
    <property type="entry name" value="AB_hydrolase_1"/>
</dbReference>
<organism evidence="2 3">
    <name type="scientific">Actinomadura monticuli</name>
    <dbReference type="NCBI Taxonomy" id="3097367"/>
    <lineage>
        <taxon>Bacteria</taxon>
        <taxon>Bacillati</taxon>
        <taxon>Actinomycetota</taxon>
        <taxon>Actinomycetes</taxon>
        <taxon>Streptosporangiales</taxon>
        <taxon>Thermomonosporaceae</taxon>
        <taxon>Actinomadura</taxon>
    </lineage>
</organism>
<dbReference type="SUPFAM" id="SSF53474">
    <property type="entry name" value="alpha/beta-Hydrolases"/>
    <property type="match status" value="1"/>
</dbReference>
<dbReference type="PANTHER" id="PTHR43798">
    <property type="entry name" value="MONOACYLGLYCEROL LIPASE"/>
    <property type="match status" value="1"/>
</dbReference>
<dbReference type="GO" id="GO:0016787">
    <property type="term" value="F:hydrolase activity"/>
    <property type="evidence" value="ECO:0007669"/>
    <property type="project" value="UniProtKB-KW"/>
</dbReference>
<dbReference type="InterPro" id="IPR029058">
    <property type="entry name" value="AB_hydrolase_fold"/>
</dbReference>
<dbReference type="Proteomes" id="UP001569963">
    <property type="component" value="Unassembled WGS sequence"/>
</dbReference>
<comment type="caution">
    <text evidence="2">The sequence shown here is derived from an EMBL/GenBank/DDBJ whole genome shotgun (WGS) entry which is preliminary data.</text>
</comment>
<sequence>MPSFAAMDGTQLAYRIVGEGEPLICIPGGPMRASSYLGDLGGLLETRRLVLPDLRGTGRSAVPDDPATYRCDRQVADIEALREHLGAERVDVLAHSAGGDLALLYAARFPQRVRSLVLITARARALGIDFTGEQRLEAALLRQGEPWFRAGLDAFEALLAGTASDADWEAAAPFFYGRWDDAARKHAASEVEQTNEEAAELYTSSGAFAEPAAVRAAVADTPVLILAGELDGGPLPRVAADIAGLFAKAELVVQPRAGHYPWLDGPGRFAGTVTGFLRNRA</sequence>
<dbReference type="Pfam" id="PF00561">
    <property type="entry name" value="Abhydrolase_1"/>
    <property type="match status" value="1"/>
</dbReference>
<accession>A0ABV4QHW2</accession>
<protein>
    <submittedName>
        <fullName evidence="2">Alpha/beta hydrolase</fullName>
    </submittedName>
</protein>
<dbReference type="EMBL" id="JAXCEI010000009">
    <property type="protein sequence ID" value="MFA1541539.1"/>
    <property type="molecule type" value="Genomic_DNA"/>
</dbReference>
<name>A0ABV4QHW2_9ACTN</name>
<dbReference type="PRINTS" id="PR00111">
    <property type="entry name" value="ABHYDROLASE"/>
</dbReference>